<gene>
    <name evidence="2" type="ORF">FGO68_gene10417</name>
</gene>
<proteinExistence type="predicted"/>
<dbReference type="EMBL" id="RRYP01033163">
    <property type="protein sequence ID" value="TNV70760.1"/>
    <property type="molecule type" value="Genomic_DNA"/>
</dbReference>
<feature type="compositionally biased region" description="Basic and acidic residues" evidence="1">
    <location>
        <begin position="1"/>
        <end position="11"/>
    </location>
</feature>
<dbReference type="Proteomes" id="UP000785679">
    <property type="component" value="Unassembled WGS sequence"/>
</dbReference>
<evidence type="ECO:0000313" key="3">
    <source>
        <dbReference type="Proteomes" id="UP000785679"/>
    </source>
</evidence>
<name>A0A8J8SU30_HALGN</name>
<sequence length="79" mass="8882">MQKNPKIESKKKIPKSRIIKSQSISPERGGHSQLRNPTKHKAKVEGRYPSLTTESRSIGTVLPCTKQIKITVMTNDAIR</sequence>
<evidence type="ECO:0000313" key="2">
    <source>
        <dbReference type="EMBL" id="TNV70760.1"/>
    </source>
</evidence>
<reference evidence="2" key="1">
    <citation type="submission" date="2019-06" db="EMBL/GenBank/DDBJ databases">
        <authorList>
            <person name="Zheng W."/>
        </authorList>
    </citation>
    <scope>NUCLEOTIDE SEQUENCE</scope>
    <source>
        <strain evidence="2">QDHG01</strain>
    </source>
</reference>
<feature type="region of interest" description="Disordered" evidence="1">
    <location>
        <begin position="1"/>
        <end position="51"/>
    </location>
</feature>
<dbReference type="AlphaFoldDB" id="A0A8J8SU30"/>
<evidence type="ECO:0000256" key="1">
    <source>
        <dbReference type="SAM" id="MobiDB-lite"/>
    </source>
</evidence>
<keyword evidence="3" id="KW-1185">Reference proteome</keyword>
<organism evidence="2 3">
    <name type="scientific">Halteria grandinella</name>
    <dbReference type="NCBI Taxonomy" id="5974"/>
    <lineage>
        <taxon>Eukaryota</taxon>
        <taxon>Sar</taxon>
        <taxon>Alveolata</taxon>
        <taxon>Ciliophora</taxon>
        <taxon>Intramacronucleata</taxon>
        <taxon>Spirotrichea</taxon>
        <taxon>Stichotrichia</taxon>
        <taxon>Sporadotrichida</taxon>
        <taxon>Halteriidae</taxon>
        <taxon>Halteria</taxon>
    </lineage>
</organism>
<comment type="caution">
    <text evidence="2">The sequence shown here is derived from an EMBL/GenBank/DDBJ whole genome shotgun (WGS) entry which is preliminary data.</text>
</comment>
<protein>
    <submittedName>
        <fullName evidence="2">Uncharacterized protein</fullName>
    </submittedName>
</protein>
<accession>A0A8J8SU30</accession>